<name>A0A5D2EVE5_GOSDA</name>
<accession>A0A5D2EVE5</accession>
<evidence type="ECO:0000313" key="1">
    <source>
        <dbReference type="EMBL" id="TYG97410.1"/>
    </source>
</evidence>
<reference evidence="1 2" key="1">
    <citation type="submission" date="2019-06" db="EMBL/GenBank/DDBJ databases">
        <title>WGS assembly of Gossypium darwinii.</title>
        <authorList>
            <person name="Chen Z.J."/>
            <person name="Sreedasyam A."/>
            <person name="Ando A."/>
            <person name="Song Q."/>
            <person name="De L."/>
            <person name="Hulse-Kemp A."/>
            <person name="Ding M."/>
            <person name="Ye W."/>
            <person name="Kirkbride R."/>
            <person name="Jenkins J."/>
            <person name="Plott C."/>
            <person name="Lovell J."/>
            <person name="Lin Y.-M."/>
            <person name="Vaughn R."/>
            <person name="Liu B."/>
            <person name="Li W."/>
            <person name="Simpson S."/>
            <person name="Scheffler B."/>
            <person name="Saski C."/>
            <person name="Grover C."/>
            <person name="Hu G."/>
            <person name="Conover J."/>
            <person name="Carlson J."/>
            <person name="Shu S."/>
            <person name="Boston L."/>
            <person name="Williams M."/>
            <person name="Peterson D."/>
            <person name="Mcgee K."/>
            <person name="Jones D."/>
            <person name="Wendel J."/>
            <person name="Stelly D."/>
            <person name="Grimwood J."/>
            <person name="Schmutz J."/>
        </authorList>
    </citation>
    <scope>NUCLEOTIDE SEQUENCE [LARGE SCALE GENOMIC DNA]</scope>
    <source>
        <strain evidence="1">1808015.09</strain>
    </source>
</reference>
<gene>
    <name evidence="1" type="ORF">ES288_A10G036700v1</name>
</gene>
<dbReference type="EMBL" id="CM017697">
    <property type="protein sequence ID" value="TYG97410.1"/>
    <property type="molecule type" value="Genomic_DNA"/>
</dbReference>
<evidence type="ECO:0000313" key="2">
    <source>
        <dbReference type="Proteomes" id="UP000323506"/>
    </source>
</evidence>
<sequence length="45" mass="5016">MSQAGHFGRGSLLMPLHFPGILFLPTRSTDNATDACWRDSAVFRH</sequence>
<keyword evidence="2" id="KW-1185">Reference proteome</keyword>
<dbReference type="AlphaFoldDB" id="A0A5D2EVE5"/>
<dbReference type="Proteomes" id="UP000323506">
    <property type="component" value="Chromosome A10"/>
</dbReference>
<organism evidence="1 2">
    <name type="scientific">Gossypium darwinii</name>
    <name type="common">Darwin's cotton</name>
    <name type="synonym">Gossypium barbadense var. darwinii</name>
    <dbReference type="NCBI Taxonomy" id="34276"/>
    <lineage>
        <taxon>Eukaryota</taxon>
        <taxon>Viridiplantae</taxon>
        <taxon>Streptophyta</taxon>
        <taxon>Embryophyta</taxon>
        <taxon>Tracheophyta</taxon>
        <taxon>Spermatophyta</taxon>
        <taxon>Magnoliopsida</taxon>
        <taxon>eudicotyledons</taxon>
        <taxon>Gunneridae</taxon>
        <taxon>Pentapetalae</taxon>
        <taxon>rosids</taxon>
        <taxon>malvids</taxon>
        <taxon>Malvales</taxon>
        <taxon>Malvaceae</taxon>
        <taxon>Malvoideae</taxon>
        <taxon>Gossypium</taxon>
    </lineage>
</organism>
<protein>
    <submittedName>
        <fullName evidence="1">Uncharacterized protein</fullName>
    </submittedName>
</protein>
<proteinExistence type="predicted"/>